<evidence type="ECO:0000313" key="4">
    <source>
        <dbReference type="Proteomes" id="UP001460270"/>
    </source>
</evidence>
<accession>A0AAW0NNK7</accession>
<dbReference type="Pfam" id="PF00059">
    <property type="entry name" value="Lectin_C"/>
    <property type="match status" value="2"/>
</dbReference>
<dbReference type="InterPro" id="IPR016186">
    <property type="entry name" value="C-type_lectin-like/link_sf"/>
</dbReference>
<name>A0AAW0NNK7_9GOBI</name>
<feature type="domain" description="C-type lectin" evidence="2">
    <location>
        <begin position="31"/>
        <end position="116"/>
    </location>
</feature>
<keyword evidence="1" id="KW-0732">Signal</keyword>
<dbReference type="SMART" id="SM00034">
    <property type="entry name" value="CLECT"/>
    <property type="match status" value="2"/>
</dbReference>
<reference evidence="4" key="1">
    <citation type="submission" date="2024-04" db="EMBL/GenBank/DDBJ databases">
        <title>Salinicola lusitanus LLJ914,a marine bacterium isolated from the Okinawa Trough.</title>
        <authorList>
            <person name="Li J."/>
        </authorList>
    </citation>
    <scope>NUCLEOTIDE SEQUENCE [LARGE SCALE GENOMIC DNA]</scope>
</reference>
<dbReference type="PANTHER" id="PTHR45784:SF5">
    <property type="entry name" value="C-TYPE LECTIN DOMAIN FAMILY 20 MEMBER A-RELATED"/>
    <property type="match status" value="1"/>
</dbReference>
<keyword evidence="4" id="KW-1185">Reference proteome</keyword>
<proteinExistence type="predicted"/>
<dbReference type="InterPro" id="IPR016187">
    <property type="entry name" value="CTDL_fold"/>
</dbReference>
<dbReference type="PANTHER" id="PTHR45784">
    <property type="entry name" value="C-TYPE LECTIN DOMAIN FAMILY 20 MEMBER A-RELATED"/>
    <property type="match status" value="1"/>
</dbReference>
<dbReference type="SUPFAM" id="SSF56436">
    <property type="entry name" value="C-type lectin-like"/>
    <property type="match status" value="2"/>
</dbReference>
<evidence type="ECO:0000313" key="3">
    <source>
        <dbReference type="EMBL" id="KAK7898422.1"/>
    </source>
</evidence>
<comment type="caution">
    <text evidence="3">The sequence shown here is derived from an EMBL/GenBank/DDBJ whole genome shotgun (WGS) entry which is preliminary data.</text>
</comment>
<protein>
    <recommendedName>
        <fullName evidence="2">C-type lectin domain-containing protein</fullName>
    </recommendedName>
</protein>
<dbReference type="EMBL" id="JBBPFD010000014">
    <property type="protein sequence ID" value="KAK7898422.1"/>
    <property type="molecule type" value="Genomic_DNA"/>
</dbReference>
<organism evidence="3 4">
    <name type="scientific">Mugilogobius chulae</name>
    <name type="common">yellowstripe goby</name>
    <dbReference type="NCBI Taxonomy" id="88201"/>
    <lineage>
        <taxon>Eukaryota</taxon>
        <taxon>Metazoa</taxon>
        <taxon>Chordata</taxon>
        <taxon>Craniata</taxon>
        <taxon>Vertebrata</taxon>
        <taxon>Euteleostomi</taxon>
        <taxon>Actinopterygii</taxon>
        <taxon>Neopterygii</taxon>
        <taxon>Teleostei</taxon>
        <taxon>Neoteleostei</taxon>
        <taxon>Acanthomorphata</taxon>
        <taxon>Gobiaria</taxon>
        <taxon>Gobiiformes</taxon>
        <taxon>Gobioidei</taxon>
        <taxon>Gobiidae</taxon>
        <taxon>Gobionellinae</taxon>
        <taxon>Mugilogobius</taxon>
    </lineage>
</organism>
<sequence>MEAGILCVLSILIHLSSPDREFVLVNQFLDWTSAQSFCRKTYTDLVTVYSEEENQKLMEVGNNVYVCHWIGIRHKFHNWRWSSGVPNVFYDDKSAIWADGQPDNNDGDQHCASLSTDTDKPLKYILVNQTKTWKDAQTYCRTHHVDLVSVTTDAVRLELLRQMDTRALGKTWIGLYRDPWTTWSDSTNTSFNNWVTQPEIYSTDDQCGCMTPYTGKWEVDNCSAGYNFFCYTDIDRRRQTILNMKLQSGADLNNIDIQHQITEQMKNRLGAVGETNVKWKDIKPTEACHKPNCADQM</sequence>
<feature type="signal peptide" evidence="1">
    <location>
        <begin position="1"/>
        <end position="18"/>
    </location>
</feature>
<evidence type="ECO:0000256" key="1">
    <source>
        <dbReference type="SAM" id="SignalP"/>
    </source>
</evidence>
<feature type="chain" id="PRO_5044024535" description="C-type lectin domain-containing protein" evidence="1">
    <location>
        <begin position="19"/>
        <end position="297"/>
    </location>
</feature>
<dbReference type="InterPro" id="IPR001304">
    <property type="entry name" value="C-type_lectin-like"/>
</dbReference>
<dbReference type="Gene3D" id="3.10.100.10">
    <property type="entry name" value="Mannose-Binding Protein A, subunit A"/>
    <property type="match status" value="2"/>
</dbReference>
<gene>
    <name evidence="3" type="ORF">WMY93_019275</name>
</gene>
<dbReference type="Proteomes" id="UP001460270">
    <property type="component" value="Unassembled WGS sequence"/>
</dbReference>
<dbReference type="AlphaFoldDB" id="A0AAW0NNK7"/>
<dbReference type="PROSITE" id="PS50041">
    <property type="entry name" value="C_TYPE_LECTIN_2"/>
    <property type="match status" value="2"/>
</dbReference>
<feature type="domain" description="C-type lectin" evidence="2">
    <location>
        <begin position="124"/>
        <end position="231"/>
    </location>
</feature>
<evidence type="ECO:0000259" key="2">
    <source>
        <dbReference type="PROSITE" id="PS50041"/>
    </source>
</evidence>